<sequence>MAASRSGAGGNIVTNRRKQRISATPYDRPPPRPSPPKSPNWFAGVVVPSALAIASGAGKILSSIFSDSGSSSSSEEYDSEDDIINDNLPEIPYNRENTLSEENVTFSEMMRYKPESQLSAWGSETKKIIEQLILKETFSREECNMLIKVLNSRVMDWSLDAGEKSSVAGSPREKLHHEDVDIFYKAVQEAKQWFQEKKAGLSSVRELAQGTSNLNSETLEHVETGGGSPIDVARSYMKAMPPWASSGSNIELKTPSTVSMKLFQEGTFYSACRYSTSSSKNRKSFASGSWDIQEELRRVRSRATEDMLCSPTTENDPSHIAVAPIKMRSPVAGEEVFAMGERMTEPESLRLHNPIDAWVHSRVSSLAALESRRDSKAIEALLSEPDTSVSGNNEVSEAVQADAEVVHPLSPNHAEELHSAFYWLPDVRRLHEESDKESSNEERGTTLKLERELKRLQTSVNYNARKEKG</sequence>
<dbReference type="Proteomes" id="UP001190926">
    <property type="component" value="Unassembled WGS sequence"/>
</dbReference>
<keyword evidence="3" id="KW-1185">Reference proteome</keyword>
<name>A0AAD4JM61_PERFH</name>
<organism evidence="2 3">
    <name type="scientific">Perilla frutescens var. hirtella</name>
    <name type="common">Perilla citriodora</name>
    <name type="synonym">Perilla setoyensis</name>
    <dbReference type="NCBI Taxonomy" id="608512"/>
    <lineage>
        <taxon>Eukaryota</taxon>
        <taxon>Viridiplantae</taxon>
        <taxon>Streptophyta</taxon>
        <taxon>Embryophyta</taxon>
        <taxon>Tracheophyta</taxon>
        <taxon>Spermatophyta</taxon>
        <taxon>Magnoliopsida</taxon>
        <taxon>eudicotyledons</taxon>
        <taxon>Gunneridae</taxon>
        <taxon>Pentapetalae</taxon>
        <taxon>asterids</taxon>
        <taxon>lamiids</taxon>
        <taxon>Lamiales</taxon>
        <taxon>Lamiaceae</taxon>
        <taxon>Nepetoideae</taxon>
        <taxon>Elsholtzieae</taxon>
        <taxon>Perilla</taxon>
    </lineage>
</organism>
<feature type="compositionally biased region" description="Pro residues" evidence="1">
    <location>
        <begin position="27"/>
        <end position="38"/>
    </location>
</feature>
<dbReference type="EMBL" id="SDAM02000020">
    <property type="protein sequence ID" value="KAH6836383.1"/>
    <property type="molecule type" value="Genomic_DNA"/>
</dbReference>
<comment type="caution">
    <text evidence="2">The sequence shown here is derived from an EMBL/GenBank/DDBJ whole genome shotgun (WGS) entry which is preliminary data.</text>
</comment>
<evidence type="ECO:0000313" key="2">
    <source>
        <dbReference type="EMBL" id="KAH6836383.1"/>
    </source>
</evidence>
<feature type="compositionally biased region" description="Acidic residues" evidence="1">
    <location>
        <begin position="75"/>
        <end position="84"/>
    </location>
</feature>
<feature type="region of interest" description="Disordered" evidence="1">
    <location>
        <begin position="1"/>
        <end position="41"/>
    </location>
</feature>
<evidence type="ECO:0000256" key="1">
    <source>
        <dbReference type="SAM" id="MobiDB-lite"/>
    </source>
</evidence>
<dbReference type="GO" id="GO:0005635">
    <property type="term" value="C:nuclear envelope"/>
    <property type="evidence" value="ECO:0007669"/>
    <property type="project" value="TreeGrafter"/>
</dbReference>
<dbReference type="PANTHER" id="PTHR33416:SF17">
    <property type="entry name" value="PROTEIN KAKU4"/>
    <property type="match status" value="1"/>
</dbReference>
<dbReference type="PANTHER" id="PTHR33416">
    <property type="entry name" value="NUCLEAR PORE COMPLEX PROTEIN NUP1"/>
    <property type="match status" value="1"/>
</dbReference>
<dbReference type="AlphaFoldDB" id="A0AAD4JM61"/>
<reference evidence="2 3" key="1">
    <citation type="journal article" date="2021" name="Nat. Commun.">
        <title>Incipient diploidization of the medicinal plant Perilla within 10,000 years.</title>
        <authorList>
            <person name="Zhang Y."/>
            <person name="Shen Q."/>
            <person name="Leng L."/>
            <person name="Zhang D."/>
            <person name="Chen S."/>
            <person name="Shi Y."/>
            <person name="Ning Z."/>
            <person name="Chen S."/>
        </authorList>
    </citation>
    <scope>NUCLEOTIDE SEQUENCE [LARGE SCALE GENOMIC DNA]</scope>
    <source>
        <strain evidence="3">cv. PC099</strain>
    </source>
</reference>
<accession>A0AAD4JM61</accession>
<feature type="region of interest" description="Disordered" evidence="1">
    <location>
        <begin position="65"/>
        <end position="91"/>
    </location>
</feature>
<evidence type="ECO:0000313" key="3">
    <source>
        <dbReference type="Proteomes" id="UP001190926"/>
    </source>
</evidence>
<proteinExistence type="predicted"/>
<feature type="compositionally biased region" description="Low complexity" evidence="1">
    <location>
        <begin position="65"/>
        <end position="74"/>
    </location>
</feature>
<dbReference type="GO" id="GO:0071763">
    <property type="term" value="P:nuclear membrane organization"/>
    <property type="evidence" value="ECO:0007669"/>
    <property type="project" value="TreeGrafter"/>
</dbReference>
<gene>
    <name evidence="2" type="ORF">C2S53_011243</name>
</gene>
<protein>
    <submittedName>
        <fullName evidence="2">Uncharacterized protein</fullName>
    </submittedName>
</protein>